<evidence type="ECO:0000313" key="1">
    <source>
        <dbReference type="EMBL" id="NYE03311.1"/>
    </source>
</evidence>
<proteinExistence type="predicted"/>
<protein>
    <submittedName>
        <fullName evidence="1">Sugar phosphate isomerase/epimerase</fullName>
    </submittedName>
</protein>
<dbReference type="EMBL" id="JACCBX010000001">
    <property type="protein sequence ID" value="NYE03311.1"/>
    <property type="molecule type" value="Genomic_DNA"/>
</dbReference>
<dbReference type="SUPFAM" id="SSF51658">
    <property type="entry name" value="Xylose isomerase-like"/>
    <property type="match status" value="1"/>
</dbReference>
<evidence type="ECO:0000313" key="2">
    <source>
        <dbReference type="Proteomes" id="UP000548423"/>
    </source>
</evidence>
<dbReference type="InterPro" id="IPR036237">
    <property type="entry name" value="Xyl_isomerase-like_sf"/>
</dbReference>
<comment type="caution">
    <text evidence="1">The sequence shown here is derived from an EMBL/GenBank/DDBJ whole genome shotgun (WGS) entry which is preliminary data.</text>
</comment>
<dbReference type="GO" id="GO:0016853">
    <property type="term" value="F:isomerase activity"/>
    <property type="evidence" value="ECO:0007669"/>
    <property type="project" value="UniProtKB-KW"/>
</dbReference>
<dbReference type="AlphaFoldDB" id="A0A852T510"/>
<accession>A0A852T510</accession>
<organism evidence="1 2">
    <name type="scientific">Neobacillus niacini</name>
    <dbReference type="NCBI Taxonomy" id="86668"/>
    <lineage>
        <taxon>Bacteria</taxon>
        <taxon>Bacillati</taxon>
        <taxon>Bacillota</taxon>
        <taxon>Bacilli</taxon>
        <taxon>Bacillales</taxon>
        <taxon>Bacillaceae</taxon>
        <taxon>Neobacillus</taxon>
    </lineage>
</organism>
<keyword evidence="1" id="KW-0413">Isomerase</keyword>
<reference evidence="2" key="1">
    <citation type="submission" date="2020-07" db="EMBL/GenBank/DDBJ databases">
        <authorList>
            <person name="Partida-Martinez L."/>
            <person name="Huntemann M."/>
            <person name="Clum A."/>
            <person name="Wang J."/>
            <person name="Palaniappan K."/>
            <person name="Ritter S."/>
            <person name="Chen I.-M."/>
            <person name="Stamatis D."/>
            <person name="Reddy T."/>
            <person name="O'Malley R."/>
            <person name="Daum C."/>
            <person name="Shapiro N."/>
            <person name="Ivanova N."/>
            <person name="Kyrpides N."/>
            <person name="Woyke T."/>
        </authorList>
    </citation>
    <scope>NUCLEOTIDE SEQUENCE [LARGE SCALE GENOMIC DNA]</scope>
    <source>
        <strain evidence="2">AT2.8</strain>
    </source>
</reference>
<reference evidence="2" key="2">
    <citation type="submission" date="2020-08" db="EMBL/GenBank/DDBJ databases">
        <title>The Agave Microbiome: Exploring the role of microbial communities in plant adaptations to desert environments.</title>
        <authorList>
            <person name="Partida-Martinez L.P."/>
        </authorList>
    </citation>
    <scope>NUCLEOTIDE SEQUENCE [LARGE SCALE GENOMIC DNA]</scope>
    <source>
        <strain evidence="2">AT2.8</strain>
    </source>
</reference>
<name>A0A852T510_9BACI</name>
<sequence>MQNVIVPLNAFERVEVLEKGQTSFIKLIASSGAFGIEIRRELFSEQDPPLESMKLEIEQHQLFTVYSAPVELWNANHQLNEQELSTIFEEGKKLGAKWVKVSLGHFSKEQSNVSHLHFILKQHSDIQLFVENDQTLYGGNVSNLKAFFESASEQNVPVKMTMDAGNWYYSKQDIDDALSQLSQYVQYLHLKQVDLENGELVTVPLQKNIGHSWEKVMNSLPSNLVKALEFPIQPKERTKEYIQMMTESEVLL</sequence>
<dbReference type="Gene3D" id="3.20.20.150">
    <property type="entry name" value="Divalent-metal-dependent TIM barrel enzymes"/>
    <property type="match status" value="1"/>
</dbReference>
<gene>
    <name evidence="1" type="ORF">F4694_000030</name>
</gene>
<dbReference type="Proteomes" id="UP000548423">
    <property type="component" value="Unassembled WGS sequence"/>
</dbReference>